<dbReference type="Proteomes" id="UP001159405">
    <property type="component" value="Unassembled WGS sequence"/>
</dbReference>
<comment type="caution">
    <text evidence="2">The sequence shown here is derived from an EMBL/GenBank/DDBJ whole genome shotgun (WGS) entry which is preliminary data.</text>
</comment>
<dbReference type="PROSITE" id="PS50082">
    <property type="entry name" value="WD_REPEATS_2"/>
    <property type="match status" value="2"/>
</dbReference>
<dbReference type="PANTHER" id="PTHR19920:SF0">
    <property type="entry name" value="CYTOSOLIC IRON-SULFUR PROTEIN ASSEMBLY PROTEIN CIAO1-RELATED"/>
    <property type="match status" value="1"/>
</dbReference>
<dbReference type="PROSITE" id="PS50294">
    <property type="entry name" value="WD_REPEATS_REGION"/>
    <property type="match status" value="2"/>
</dbReference>
<feature type="repeat" description="WD" evidence="1">
    <location>
        <begin position="80"/>
        <end position="112"/>
    </location>
</feature>
<evidence type="ECO:0000313" key="3">
    <source>
        <dbReference type="Proteomes" id="UP001159405"/>
    </source>
</evidence>
<dbReference type="EMBL" id="CALNXK010000234">
    <property type="protein sequence ID" value="CAH3178071.1"/>
    <property type="molecule type" value="Genomic_DNA"/>
</dbReference>
<evidence type="ECO:0000313" key="2">
    <source>
        <dbReference type="EMBL" id="CAH3178071.1"/>
    </source>
</evidence>
<sequence>KPKKVGAPSYESLSQEFSVTSCSSVMKMITIKRPLRSSDITKHSYCMFLPDNKILASCSYDDTIKLYKEDDDDWSCFDTLEGHESTVWAISFDKTGDRMVSCSDDKTLRIWQCYEPGNEEGICVPTHGSDPKWKTVCVLSGYHDRTVYDVHWSFVTDAIATSSGDDCIRIFQQDPSVGDKNQPTFHQVAVQRKAHSQDVNGVKWHPKELGLLASCSDDGTINMWRFIPQD</sequence>
<dbReference type="PANTHER" id="PTHR19920">
    <property type="entry name" value="WD40 PROTEIN CIAO1"/>
    <property type="match status" value="1"/>
</dbReference>
<dbReference type="InterPro" id="IPR015943">
    <property type="entry name" value="WD40/YVTN_repeat-like_dom_sf"/>
</dbReference>
<dbReference type="Gene3D" id="2.130.10.10">
    <property type="entry name" value="YVTN repeat-like/Quinoprotein amine dehydrogenase"/>
    <property type="match status" value="1"/>
</dbReference>
<dbReference type="SMART" id="SM00320">
    <property type="entry name" value="WD40"/>
    <property type="match status" value="4"/>
</dbReference>
<name>A0ABN8RKV1_9CNID</name>
<organism evidence="2 3">
    <name type="scientific">Porites lobata</name>
    <dbReference type="NCBI Taxonomy" id="104759"/>
    <lineage>
        <taxon>Eukaryota</taxon>
        <taxon>Metazoa</taxon>
        <taxon>Cnidaria</taxon>
        <taxon>Anthozoa</taxon>
        <taxon>Hexacorallia</taxon>
        <taxon>Scleractinia</taxon>
        <taxon>Fungiina</taxon>
        <taxon>Poritidae</taxon>
        <taxon>Porites</taxon>
    </lineage>
</organism>
<feature type="non-terminal residue" evidence="2">
    <location>
        <position position="1"/>
    </location>
</feature>
<feature type="repeat" description="WD" evidence="1">
    <location>
        <begin position="192"/>
        <end position="230"/>
    </location>
</feature>
<dbReference type="InterPro" id="IPR001680">
    <property type="entry name" value="WD40_rpt"/>
</dbReference>
<proteinExistence type="predicted"/>
<gene>
    <name evidence="2" type="ORF">PLOB_00020098</name>
</gene>
<accession>A0ABN8RKV1</accession>
<dbReference type="SUPFAM" id="SSF50978">
    <property type="entry name" value="WD40 repeat-like"/>
    <property type="match status" value="1"/>
</dbReference>
<protein>
    <submittedName>
        <fullName evidence="2">Uncharacterized protein</fullName>
    </submittedName>
</protein>
<dbReference type="InterPro" id="IPR036322">
    <property type="entry name" value="WD40_repeat_dom_sf"/>
</dbReference>
<dbReference type="Pfam" id="PF00400">
    <property type="entry name" value="WD40"/>
    <property type="match status" value="4"/>
</dbReference>
<keyword evidence="1" id="KW-0853">WD repeat</keyword>
<evidence type="ECO:0000256" key="1">
    <source>
        <dbReference type="PROSITE-ProRule" id="PRU00221"/>
    </source>
</evidence>
<reference evidence="2 3" key="1">
    <citation type="submission" date="2022-05" db="EMBL/GenBank/DDBJ databases">
        <authorList>
            <consortium name="Genoscope - CEA"/>
            <person name="William W."/>
        </authorList>
    </citation>
    <scope>NUCLEOTIDE SEQUENCE [LARGE SCALE GENOMIC DNA]</scope>
</reference>
<keyword evidence="3" id="KW-1185">Reference proteome</keyword>